<keyword evidence="2" id="KW-1185">Reference proteome</keyword>
<protein>
    <submittedName>
        <fullName evidence="1">Uncharacterized protein</fullName>
    </submittedName>
</protein>
<organism evidence="1 2">
    <name type="scientific">Pluteus cervinus</name>
    <dbReference type="NCBI Taxonomy" id="181527"/>
    <lineage>
        <taxon>Eukaryota</taxon>
        <taxon>Fungi</taxon>
        <taxon>Dikarya</taxon>
        <taxon>Basidiomycota</taxon>
        <taxon>Agaricomycotina</taxon>
        <taxon>Agaricomycetes</taxon>
        <taxon>Agaricomycetidae</taxon>
        <taxon>Agaricales</taxon>
        <taxon>Pluteineae</taxon>
        <taxon>Pluteaceae</taxon>
        <taxon>Pluteus</taxon>
    </lineage>
</organism>
<evidence type="ECO:0000313" key="2">
    <source>
        <dbReference type="Proteomes" id="UP000308600"/>
    </source>
</evidence>
<evidence type="ECO:0000313" key="1">
    <source>
        <dbReference type="EMBL" id="TFK65643.1"/>
    </source>
</evidence>
<dbReference type="Proteomes" id="UP000308600">
    <property type="component" value="Unassembled WGS sequence"/>
</dbReference>
<proteinExistence type="predicted"/>
<name>A0ACD3AIB8_9AGAR</name>
<sequence>MSSALAERVQTGFYDSMVAQAKAMGESCLAFADYKTHFFPESDWGSATRYVTAQKKVFHANIFGEICGKEDGTHISAKGNHFVGNAENPNYITDTTRVKDTIVLRAPTDSPPELLRIFDNQLGTLNEVRRSDIEKESDDFRQYIVKEWIKSTSPGEMGSLICVTCPPRYAVSCFRSTRRGYGWLMEFLGRGRYFDLVSIWTCRKARFGWNDEVRLGAYYDPAVLPDYRGNLFKHRRAKLLQHDVRDEEGNLIPPWEIYSALRPGTIVLIMVTLHCYVMGGDNMRKRKVRDISLKSAFPLY</sequence>
<dbReference type="EMBL" id="ML208430">
    <property type="protein sequence ID" value="TFK65643.1"/>
    <property type="molecule type" value="Genomic_DNA"/>
</dbReference>
<accession>A0ACD3AIB8</accession>
<reference evidence="1 2" key="1">
    <citation type="journal article" date="2019" name="Nat. Ecol. Evol.">
        <title>Megaphylogeny resolves global patterns of mushroom evolution.</title>
        <authorList>
            <person name="Varga T."/>
            <person name="Krizsan K."/>
            <person name="Foldi C."/>
            <person name="Dima B."/>
            <person name="Sanchez-Garcia M."/>
            <person name="Sanchez-Ramirez S."/>
            <person name="Szollosi G.J."/>
            <person name="Szarkandi J.G."/>
            <person name="Papp V."/>
            <person name="Albert L."/>
            <person name="Andreopoulos W."/>
            <person name="Angelini C."/>
            <person name="Antonin V."/>
            <person name="Barry K.W."/>
            <person name="Bougher N.L."/>
            <person name="Buchanan P."/>
            <person name="Buyck B."/>
            <person name="Bense V."/>
            <person name="Catcheside P."/>
            <person name="Chovatia M."/>
            <person name="Cooper J."/>
            <person name="Damon W."/>
            <person name="Desjardin D."/>
            <person name="Finy P."/>
            <person name="Geml J."/>
            <person name="Haridas S."/>
            <person name="Hughes K."/>
            <person name="Justo A."/>
            <person name="Karasinski D."/>
            <person name="Kautmanova I."/>
            <person name="Kiss B."/>
            <person name="Kocsube S."/>
            <person name="Kotiranta H."/>
            <person name="LaButti K.M."/>
            <person name="Lechner B.E."/>
            <person name="Liimatainen K."/>
            <person name="Lipzen A."/>
            <person name="Lukacs Z."/>
            <person name="Mihaltcheva S."/>
            <person name="Morgado L.N."/>
            <person name="Niskanen T."/>
            <person name="Noordeloos M.E."/>
            <person name="Ohm R.A."/>
            <person name="Ortiz-Santana B."/>
            <person name="Ovrebo C."/>
            <person name="Racz N."/>
            <person name="Riley R."/>
            <person name="Savchenko A."/>
            <person name="Shiryaev A."/>
            <person name="Soop K."/>
            <person name="Spirin V."/>
            <person name="Szebenyi C."/>
            <person name="Tomsovsky M."/>
            <person name="Tulloss R.E."/>
            <person name="Uehling J."/>
            <person name="Grigoriev I.V."/>
            <person name="Vagvolgyi C."/>
            <person name="Papp T."/>
            <person name="Martin F.M."/>
            <person name="Miettinen O."/>
            <person name="Hibbett D.S."/>
            <person name="Nagy L.G."/>
        </authorList>
    </citation>
    <scope>NUCLEOTIDE SEQUENCE [LARGE SCALE GENOMIC DNA]</scope>
    <source>
        <strain evidence="1 2">NL-1719</strain>
    </source>
</reference>
<gene>
    <name evidence="1" type="ORF">BDN72DRAFT_773063</name>
</gene>